<evidence type="ECO:0000256" key="5">
    <source>
        <dbReference type="ARBA" id="ARBA00023136"/>
    </source>
</evidence>
<dbReference type="PANTHER" id="PTHR10783:SF103">
    <property type="entry name" value="SOLUTE CARRIER FAMILY 53 MEMBER 1"/>
    <property type="match status" value="1"/>
</dbReference>
<dbReference type="PROSITE" id="PS51380">
    <property type="entry name" value="EXS"/>
    <property type="match status" value="1"/>
</dbReference>
<reference evidence="10 11" key="1">
    <citation type="journal article" date="2019" name="Appl. Microbiol. Biotechnol.">
        <title>Genome sequence of Isaria javanica and comparative genome analysis insights into family S53 peptidase evolution in fungal entomopathogens.</title>
        <authorList>
            <person name="Lin R."/>
            <person name="Zhang X."/>
            <person name="Xin B."/>
            <person name="Zou M."/>
            <person name="Gao Y."/>
            <person name="Qin F."/>
            <person name="Hu Q."/>
            <person name="Xie B."/>
            <person name="Cheng X."/>
        </authorList>
    </citation>
    <scope>NUCLEOTIDE SEQUENCE [LARGE SCALE GENOMIC DNA]</scope>
    <source>
        <strain evidence="10 11">IJ1G</strain>
    </source>
</reference>
<feature type="transmembrane region" description="Helical" evidence="7">
    <location>
        <begin position="613"/>
        <end position="635"/>
    </location>
</feature>
<protein>
    <submittedName>
        <fullName evidence="10">Signal transduction protein Syg1</fullName>
    </submittedName>
</protein>
<feature type="compositionally biased region" description="Polar residues" evidence="6">
    <location>
        <begin position="195"/>
        <end position="211"/>
    </location>
</feature>
<evidence type="ECO:0000256" key="3">
    <source>
        <dbReference type="ARBA" id="ARBA00022692"/>
    </source>
</evidence>
<comment type="caution">
    <text evidence="10">The sequence shown here is derived from an EMBL/GenBank/DDBJ whole genome shotgun (WGS) entry which is preliminary data.</text>
</comment>
<feature type="domain" description="EXS" evidence="8">
    <location>
        <begin position="694"/>
        <end position="888"/>
    </location>
</feature>
<feature type="transmembrane region" description="Helical" evidence="7">
    <location>
        <begin position="581"/>
        <end position="601"/>
    </location>
</feature>
<feature type="region of interest" description="Disordered" evidence="6">
    <location>
        <begin position="885"/>
        <end position="999"/>
    </location>
</feature>
<dbReference type="GO" id="GO:0016036">
    <property type="term" value="P:cellular response to phosphate starvation"/>
    <property type="evidence" value="ECO:0007669"/>
    <property type="project" value="TreeGrafter"/>
</dbReference>
<feature type="region of interest" description="Disordered" evidence="6">
    <location>
        <begin position="41"/>
        <end position="230"/>
    </location>
</feature>
<feature type="compositionally biased region" description="Low complexity" evidence="6">
    <location>
        <begin position="925"/>
        <end position="944"/>
    </location>
</feature>
<feature type="transmembrane region" description="Helical" evidence="7">
    <location>
        <begin position="805"/>
        <end position="827"/>
    </location>
</feature>
<evidence type="ECO:0000256" key="6">
    <source>
        <dbReference type="SAM" id="MobiDB-lite"/>
    </source>
</evidence>
<feature type="compositionally biased region" description="Polar residues" evidence="6">
    <location>
        <begin position="945"/>
        <end position="972"/>
    </location>
</feature>
<dbReference type="GO" id="GO:0005794">
    <property type="term" value="C:Golgi apparatus"/>
    <property type="evidence" value="ECO:0007669"/>
    <property type="project" value="TreeGrafter"/>
</dbReference>
<feature type="region of interest" description="Disordered" evidence="6">
    <location>
        <begin position="314"/>
        <end position="335"/>
    </location>
</feature>
<dbReference type="AlphaFoldDB" id="A0A545W816"/>
<evidence type="ECO:0000313" key="11">
    <source>
        <dbReference type="Proteomes" id="UP000315783"/>
    </source>
</evidence>
<evidence type="ECO:0000256" key="7">
    <source>
        <dbReference type="SAM" id="Phobius"/>
    </source>
</evidence>
<dbReference type="GO" id="GO:0006817">
    <property type="term" value="P:phosphate ion transport"/>
    <property type="evidence" value="ECO:0007669"/>
    <property type="project" value="TreeGrafter"/>
</dbReference>
<evidence type="ECO:0000313" key="10">
    <source>
        <dbReference type="EMBL" id="TQV98935.1"/>
    </source>
</evidence>
<dbReference type="EMBL" id="SPUK01000003">
    <property type="protein sequence ID" value="TQV98935.1"/>
    <property type="molecule type" value="Genomic_DNA"/>
</dbReference>
<sequence length="1088" mass="123604">MKFAKELERDAVPEWRIKYLNYKAGKKYVKAVARAVNRANGTTPKLRSSRGTSLFGQLPNSNTQQTFRTTFTDREYRDSFTSGPAPSSRPPAYTSGTPNEVRPSLARPVPINDNKGAEDDALNREPDNGLQYGSFVPTPPSSSPLAQRDNSGEFELPAPAIRPIPDASPPDATVRSYDWAAQHLKKSQPGERRNSSTILPVSQSNGSFSSTWDKRRRRGSTGQHHPSPLRRIFSYSPTLTRDASATTLGMEPFDLIREREHEFYDFMDSELDKVESFYKLKEEQAGRRLELLREQLHEMRNRRLQEMVPSTANTWTSEHSALHGTDSDSGTDRGGNHWMPSIKTRLFPPGPNSKALSAMPNTPYLNGRDHPGEGHRDYIRRPDEQDVSYRTAKRKLKLALQEFYRGLELLKSYAMLNRTAFRKINKKFDKAVNARPPLRYVNEKVNKAWFVNSDLLEGHIKAVEDLYARYFERGNHKLAAGKLRSLAKKSSDESGSSFLNGFLIGTGIVFSVQGLVYGIQRLFDDDPTRRLHTSYLMQIYAGYFLMLLLFAFYCINCYVWTKCKVNYSFIFELDPRTRIDWRRMAEFPSFFLLIFGIVMWANFSRYGDENLYLYYPVVLIALTALVIFLPLPLLVHKSRRWFAYSHWRLLLAGIYPVEFRDFFLGDMYCSLTYCMANVELFFCLYANEWQNPAQCNSNHSRALGFLTTVPALWRFFQCLRRYRDTRNVFPHLVNGGKYSMTILANVLLSNYRIQRTNTNLALFIFFSVINSIYCSIWDLFMDFSLLQFHSRHFWLRDILALKSKWPYYFIMTVDPILRFGWILYVVLPMDANHSTVFSFGVALLEVTRRGMWALFRVENEHCANVGQYKASRDVPLPYRIEPLIAHNTTSTESSPTMRTKSKQQQEQGSHANDTLSDATHKRNEASFSSSSAGGAGPSTMSSTAPLQPSSPAAAHTQTSGPQRQSSSATAPSSRPGGFSTATSATAVASTSQGGLFRRRTDSARTFSKMLADAHTQDFEKKRKKKKRHSDALGGESDGPGGVAAVESDDGDDDDDDSDEDSADEREQVRESVRLMARRDGGAILEEDV</sequence>
<evidence type="ECO:0000256" key="4">
    <source>
        <dbReference type="ARBA" id="ARBA00022989"/>
    </source>
</evidence>
<keyword evidence="3 7" id="KW-0812">Transmembrane</keyword>
<dbReference type="OrthoDB" id="9970435at2759"/>
<keyword evidence="4 7" id="KW-1133">Transmembrane helix</keyword>
<feature type="transmembrane region" description="Helical" evidence="7">
    <location>
        <begin position="760"/>
        <end position="785"/>
    </location>
</feature>
<proteinExistence type="inferred from homology"/>
<dbReference type="Proteomes" id="UP000315783">
    <property type="component" value="Unassembled WGS sequence"/>
</dbReference>
<dbReference type="GO" id="GO:0000822">
    <property type="term" value="F:inositol hexakisphosphate binding"/>
    <property type="evidence" value="ECO:0007669"/>
    <property type="project" value="TreeGrafter"/>
</dbReference>
<feature type="region of interest" description="Disordered" evidence="6">
    <location>
        <begin position="1012"/>
        <end position="1088"/>
    </location>
</feature>
<feature type="compositionally biased region" description="Low complexity" evidence="6">
    <location>
        <begin position="979"/>
        <end position="991"/>
    </location>
</feature>
<dbReference type="Pfam" id="PF03105">
    <property type="entry name" value="SPX"/>
    <property type="match status" value="1"/>
</dbReference>
<evidence type="ECO:0000256" key="1">
    <source>
        <dbReference type="ARBA" id="ARBA00004141"/>
    </source>
</evidence>
<feature type="compositionally biased region" description="Acidic residues" evidence="6">
    <location>
        <begin position="1046"/>
        <end position="1063"/>
    </location>
</feature>
<dbReference type="STRING" id="43265.A0A545W816"/>
<organism evidence="10 11">
    <name type="scientific">Cordyceps javanica</name>
    <dbReference type="NCBI Taxonomy" id="43265"/>
    <lineage>
        <taxon>Eukaryota</taxon>
        <taxon>Fungi</taxon>
        <taxon>Dikarya</taxon>
        <taxon>Ascomycota</taxon>
        <taxon>Pezizomycotina</taxon>
        <taxon>Sordariomycetes</taxon>
        <taxon>Hypocreomycetidae</taxon>
        <taxon>Hypocreales</taxon>
        <taxon>Cordycipitaceae</taxon>
        <taxon>Cordyceps</taxon>
    </lineage>
</organism>
<feature type="domain" description="SPX" evidence="9">
    <location>
        <begin position="1"/>
        <end position="442"/>
    </location>
</feature>
<keyword evidence="11" id="KW-1185">Reference proteome</keyword>
<dbReference type="PROSITE" id="PS51382">
    <property type="entry name" value="SPX"/>
    <property type="match status" value="1"/>
</dbReference>
<comment type="subcellular location">
    <subcellularLocation>
        <location evidence="1">Membrane</location>
        <topology evidence="1">Multi-pass membrane protein</topology>
    </subcellularLocation>
</comment>
<gene>
    <name evidence="10" type="ORF">IF1G_03015</name>
</gene>
<name>A0A545W816_9HYPO</name>
<feature type="compositionally biased region" description="Polar residues" evidence="6">
    <location>
        <begin position="886"/>
        <end position="917"/>
    </location>
</feature>
<dbReference type="GO" id="GO:0005886">
    <property type="term" value="C:plasma membrane"/>
    <property type="evidence" value="ECO:0007669"/>
    <property type="project" value="TreeGrafter"/>
</dbReference>
<accession>A0A545W816</accession>
<evidence type="ECO:0000256" key="2">
    <source>
        <dbReference type="ARBA" id="ARBA00009665"/>
    </source>
</evidence>
<evidence type="ECO:0000259" key="9">
    <source>
        <dbReference type="PROSITE" id="PS51382"/>
    </source>
</evidence>
<dbReference type="Pfam" id="PF03124">
    <property type="entry name" value="EXS"/>
    <property type="match status" value="1"/>
</dbReference>
<feature type="compositionally biased region" description="Basic and acidic residues" evidence="6">
    <location>
        <begin position="1064"/>
        <end position="1080"/>
    </location>
</feature>
<dbReference type="PANTHER" id="PTHR10783">
    <property type="entry name" value="XENOTROPIC AND POLYTROPIC RETROVIRUS RECEPTOR 1-RELATED"/>
    <property type="match status" value="1"/>
</dbReference>
<feature type="compositionally biased region" description="Polar residues" evidence="6">
    <location>
        <begin position="42"/>
        <end position="62"/>
    </location>
</feature>
<dbReference type="CDD" id="cd14475">
    <property type="entry name" value="SPX_SYG1_like"/>
    <property type="match status" value="1"/>
</dbReference>
<dbReference type="InterPro" id="IPR004342">
    <property type="entry name" value="EXS_C"/>
</dbReference>
<feature type="compositionally biased region" description="Basic and acidic residues" evidence="6">
    <location>
        <begin position="115"/>
        <end position="127"/>
    </location>
</feature>
<dbReference type="InterPro" id="IPR004331">
    <property type="entry name" value="SPX_dom"/>
</dbReference>
<feature type="transmembrane region" description="Helical" evidence="7">
    <location>
        <begin position="498"/>
        <end position="519"/>
    </location>
</feature>
<keyword evidence="5 7" id="KW-0472">Membrane</keyword>
<feature type="transmembrane region" description="Helical" evidence="7">
    <location>
        <begin position="539"/>
        <end position="560"/>
    </location>
</feature>
<evidence type="ECO:0000259" key="8">
    <source>
        <dbReference type="PROSITE" id="PS51380"/>
    </source>
</evidence>
<comment type="similarity">
    <text evidence="2">Belongs to the SYG1 (TC 2.A.94) family.</text>
</comment>